<comment type="caution">
    <text evidence="1">The sequence shown here is derived from an EMBL/GenBank/DDBJ whole genome shotgun (WGS) entry which is preliminary data.</text>
</comment>
<evidence type="ECO:0000313" key="2">
    <source>
        <dbReference type="Proteomes" id="UP001243375"/>
    </source>
</evidence>
<dbReference type="EMBL" id="JASBWU010000013">
    <property type="protein sequence ID" value="KAJ9116975.1"/>
    <property type="molecule type" value="Genomic_DNA"/>
</dbReference>
<proteinExistence type="predicted"/>
<keyword evidence="2" id="KW-1185">Reference proteome</keyword>
<evidence type="ECO:0000313" key="1">
    <source>
        <dbReference type="EMBL" id="KAJ9116975.1"/>
    </source>
</evidence>
<organism evidence="1 2">
    <name type="scientific">Naganishia vaughanmartiniae</name>
    <dbReference type="NCBI Taxonomy" id="1424756"/>
    <lineage>
        <taxon>Eukaryota</taxon>
        <taxon>Fungi</taxon>
        <taxon>Dikarya</taxon>
        <taxon>Basidiomycota</taxon>
        <taxon>Agaricomycotina</taxon>
        <taxon>Tremellomycetes</taxon>
        <taxon>Filobasidiales</taxon>
        <taxon>Filobasidiaceae</taxon>
        <taxon>Naganishia</taxon>
    </lineage>
</organism>
<protein>
    <submittedName>
        <fullName evidence="1">Uncharacterized protein</fullName>
    </submittedName>
</protein>
<accession>A0ACC2X075</accession>
<dbReference type="Proteomes" id="UP001243375">
    <property type="component" value="Unassembled WGS sequence"/>
</dbReference>
<gene>
    <name evidence="1" type="ORF">QFC22_004633</name>
</gene>
<name>A0ACC2X075_9TREE</name>
<reference evidence="1" key="1">
    <citation type="submission" date="2023-04" db="EMBL/GenBank/DDBJ databases">
        <title>Draft Genome sequencing of Naganishia species isolated from polar environments using Oxford Nanopore Technology.</title>
        <authorList>
            <person name="Leo P."/>
            <person name="Venkateswaran K."/>
        </authorList>
    </citation>
    <scope>NUCLEOTIDE SEQUENCE</scope>
    <source>
        <strain evidence="1">MNA-CCFEE 5425</strain>
    </source>
</reference>
<sequence>MSGSMPISTQPSLVKARSRVDRLINLDDFYTHVRHCRWAFGVGLAVASVGQVLRMPDMVLIWGVLSPAKWRKGWWMVEGATWMAGTVLLAVAAVTFLFSLRSSLVPRPCQITEEEESTVSERTPLLPPNTSSPPEPPLLAFDSFRRYSRHITILFFISFLALSIRPLPSMIYVLRTHRAPPHLTFSAHSRQSLLRIIGNIGNWAMFLSVGMMRRGPEMRYDPPKVGTGFGLTAGVYDAQKGDDQGDKEAVSCHAEYAAVKVAGKAREVPNVFDYDGCCLFSFIFVGYALHIGVLSGRKNKLDISDLPHLTYAQRAENIVLPLEGRVFVPEAHTSTFQPTSSAGGRSSLESQKRGGVMNVGSWELAKLLWRGKGSIIMTNIILEWAKVVAEHVKLHLPVRSMLNISLFSKILHSVDAKSAEAERGTEEDGNSQGRAQVSGELSLAILNLLLIDGKRVGELGLRAFSISNAFLSVVIGVVFLYMMFGWTAFVGMAVIPLAAPFSYWISVYRYRVDRDLSRAQDARVSAINEFLLSVKVIKLNAWDEHFIKRISVLRDREIRLQRKRFHIGTGFNVLSDQLPLCAILVIFFTYTKIMGQTLEPATAFVAMAVFGKVKAAISIVPDVISALLLARISLGRLGCYFSKPEVAALGQGTSITGQIRLKQATVAWPTSDAKKDQIDTLTEQTDFKLQNMTVDIPQNALTLISGPLGSGKTLFLLALLGEARLLSGEIEAPRSDPDALPLPEDQVDVELTLDAWLDPSMTAYSSQISYIKHGDIRDNILNGLPMWHERYAAVLRQCALIPDLKLFDHADLTEVGEQGVTLVSQGKIGAKTIYLDDILSAVDAHTARHLYQHCLKGDLLKNRTVVLVSHNVNLVLPSAQYVVHVENGVIEKSGPAKDFSVSEVDVNVEDGDLSLLLDPVDPVELDTVSSAAIPTEIRRIYEEEKREIGQVDRRNYAFLFKCAGGAIYWSIFALIYGGTEFFNFLQTLWLKYWTSDGRPERLGHYLTGYAIIVTLGILTGAFRWVWLYGIRLGNVRVGFTDSAAPKIHEMMLRRLVGSPLALFNSWPTGRLLNRFSGDIWQIDGSISDDVGRSISAGKEIFL</sequence>